<keyword evidence="3" id="KW-1185">Reference proteome</keyword>
<dbReference type="Proteomes" id="UP000031668">
    <property type="component" value="Unassembled WGS sequence"/>
</dbReference>
<gene>
    <name evidence="2" type="ORF">RF11_02976</name>
</gene>
<dbReference type="FunFam" id="3.30.420.10:FF:000032">
    <property type="entry name" value="Retrovirus-related Pol polyprotein from transposon 297-like Protein"/>
    <property type="match status" value="1"/>
</dbReference>
<organism evidence="2 3">
    <name type="scientific">Thelohanellus kitauei</name>
    <name type="common">Myxosporean</name>
    <dbReference type="NCBI Taxonomy" id="669202"/>
    <lineage>
        <taxon>Eukaryota</taxon>
        <taxon>Metazoa</taxon>
        <taxon>Cnidaria</taxon>
        <taxon>Myxozoa</taxon>
        <taxon>Myxosporea</taxon>
        <taxon>Bivalvulida</taxon>
        <taxon>Platysporina</taxon>
        <taxon>Myxobolidae</taxon>
        <taxon>Thelohanellus</taxon>
    </lineage>
</organism>
<dbReference type="PROSITE" id="PS50994">
    <property type="entry name" value="INTEGRASE"/>
    <property type="match status" value="1"/>
</dbReference>
<dbReference type="Pfam" id="PF00665">
    <property type="entry name" value="rve"/>
    <property type="match status" value="1"/>
</dbReference>
<dbReference type="Gene3D" id="3.30.420.10">
    <property type="entry name" value="Ribonuclease H-like superfamily/Ribonuclease H"/>
    <property type="match status" value="1"/>
</dbReference>
<dbReference type="FunFam" id="1.10.340.70:FF:000001">
    <property type="entry name" value="Retrovirus-related Pol polyprotein from transposon gypsy-like Protein"/>
    <property type="match status" value="1"/>
</dbReference>
<dbReference type="GO" id="GO:0015074">
    <property type="term" value="P:DNA integration"/>
    <property type="evidence" value="ECO:0007669"/>
    <property type="project" value="InterPro"/>
</dbReference>
<feature type="domain" description="Integrase catalytic" evidence="1">
    <location>
        <begin position="114"/>
        <end position="247"/>
    </location>
</feature>
<dbReference type="Pfam" id="PF17921">
    <property type="entry name" value="Integrase_H2C2"/>
    <property type="match status" value="1"/>
</dbReference>
<name>A0A0C2MVX9_THEKT</name>
<dbReference type="InterPro" id="IPR001584">
    <property type="entry name" value="Integrase_cat-core"/>
</dbReference>
<accession>A0A0C2MVX9</accession>
<evidence type="ECO:0000313" key="2">
    <source>
        <dbReference type="EMBL" id="KII71526.1"/>
    </source>
</evidence>
<protein>
    <submittedName>
        <fullName evidence="2">Pro-Pol polyprotein</fullName>
    </submittedName>
</protein>
<dbReference type="InterPro" id="IPR041588">
    <property type="entry name" value="Integrase_H2C2"/>
</dbReference>
<evidence type="ECO:0000259" key="1">
    <source>
        <dbReference type="PROSITE" id="PS50994"/>
    </source>
</evidence>
<dbReference type="GO" id="GO:0003676">
    <property type="term" value="F:nucleic acid binding"/>
    <property type="evidence" value="ECO:0007669"/>
    <property type="project" value="InterPro"/>
</dbReference>
<dbReference type="PANTHER" id="PTHR37984:SF15">
    <property type="entry name" value="INTEGRASE CATALYTIC DOMAIN-CONTAINING PROTEIN"/>
    <property type="match status" value="1"/>
</dbReference>
<sequence length="247" mass="29066">MKKDRWENAESDNGIIKKFFKIKHQLVLNEDILYRKYSLNPDEPHTLIRVIPESLKKEIISFCHDSVLSCHLCYEKTLEKIQRIGYWPGMYSDTLYYVNKCSKCATASRKQLKSRLNPMNCGKAWDTISIDILELPKYSENNYLLVVQDYFTKWLEAVPIKNQNANTIIDSIMTIFCRLGFPRKIHSDQGRSFESFVFKEMCRIAGIDKSHTTPYHPQGNGQVERANRSIINMLRKTLDKEEDWEKR</sequence>
<dbReference type="PANTHER" id="PTHR37984">
    <property type="entry name" value="PROTEIN CBG26694"/>
    <property type="match status" value="1"/>
</dbReference>
<dbReference type="InterPro" id="IPR036397">
    <property type="entry name" value="RNaseH_sf"/>
</dbReference>
<evidence type="ECO:0000313" key="3">
    <source>
        <dbReference type="Proteomes" id="UP000031668"/>
    </source>
</evidence>
<dbReference type="OrthoDB" id="5988470at2759"/>
<comment type="caution">
    <text evidence="2">The sequence shown here is derived from an EMBL/GenBank/DDBJ whole genome shotgun (WGS) entry which is preliminary data.</text>
</comment>
<dbReference type="OMA" id="RWENAES"/>
<dbReference type="InterPro" id="IPR050951">
    <property type="entry name" value="Retrovirus_Pol_polyprotein"/>
</dbReference>
<dbReference type="Gene3D" id="1.10.340.70">
    <property type="match status" value="1"/>
</dbReference>
<dbReference type="SUPFAM" id="SSF53098">
    <property type="entry name" value="Ribonuclease H-like"/>
    <property type="match status" value="1"/>
</dbReference>
<reference evidence="2 3" key="1">
    <citation type="journal article" date="2014" name="Genome Biol. Evol.">
        <title>The genome of the myxosporean Thelohanellus kitauei shows adaptations to nutrient acquisition within its fish host.</title>
        <authorList>
            <person name="Yang Y."/>
            <person name="Xiong J."/>
            <person name="Zhou Z."/>
            <person name="Huo F."/>
            <person name="Miao W."/>
            <person name="Ran C."/>
            <person name="Liu Y."/>
            <person name="Zhang J."/>
            <person name="Feng J."/>
            <person name="Wang M."/>
            <person name="Wang M."/>
            <person name="Wang L."/>
            <person name="Yao B."/>
        </authorList>
    </citation>
    <scope>NUCLEOTIDE SEQUENCE [LARGE SCALE GENOMIC DNA]</scope>
    <source>
        <strain evidence="2">Wuqing</strain>
    </source>
</reference>
<dbReference type="InterPro" id="IPR012337">
    <property type="entry name" value="RNaseH-like_sf"/>
</dbReference>
<proteinExistence type="predicted"/>
<dbReference type="AlphaFoldDB" id="A0A0C2MVX9"/>
<dbReference type="EMBL" id="JWZT01001726">
    <property type="protein sequence ID" value="KII71526.1"/>
    <property type="molecule type" value="Genomic_DNA"/>
</dbReference>